<accession>A0ABX0LN25</accession>
<dbReference type="EMBL" id="VUYU01000015">
    <property type="protein sequence ID" value="NHZ36059.1"/>
    <property type="molecule type" value="Genomic_DNA"/>
</dbReference>
<evidence type="ECO:0000313" key="1">
    <source>
        <dbReference type="EMBL" id="NHZ36059.1"/>
    </source>
</evidence>
<proteinExistence type="predicted"/>
<dbReference type="PIRSF" id="PIRSF016184">
    <property type="entry name" value="PhzC_PhzF"/>
    <property type="match status" value="1"/>
</dbReference>
<dbReference type="InterPro" id="IPR003719">
    <property type="entry name" value="Phenazine_PhzF-like"/>
</dbReference>
<organism evidence="1 2">
    <name type="scientific">Massilia rubra</name>
    <dbReference type="NCBI Taxonomy" id="2607910"/>
    <lineage>
        <taxon>Bacteria</taxon>
        <taxon>Pseudomonadati</taxon>
        <taxon>Pseudomonadota</taxon>
        <taxon>Betaproteobacteria</taxon>
        <taxon>Burkholderiales</taxon>
        <taxon>Oxalobacteraceae</taxon>
        <taxon>Telluria group</taxon>
        <taxon>Massilia</taxon>
    </lineage>
</organism>
<dbReference type="Pfam" id="PF02567">
    <property type="entry name" value="PhzC-PhzF"/>
    <property type="match status" value="1"/>
</dbReference>
<keyword evidence="2" id="KW-1185">Reference proteome</keyword>
<dbReference type="RefSeq" id="WP_167227809.1">
    <property type="nucleotide sequence ID" value="NZ_VUYU01000015.1"/>
</dbReference>
<gene>
    <name evidence="1" type="ORF">F0185_21050</name>
</gene>
<dbReference type="Gene3D" id="3.10.310.10">
    <property type="entry name" value="Diaminopimelate Epimerase, Chain A, domain 1"/>
    <property type="match status" value="2"/>
</dbReference>
<sequence>MQTHLVRCFGALPGHGNMALVIEGGPATPAARQAFARAQPHPACVFLDAGPDQGVIADYYYPHARSPLCLHATLGAAQVLFGRAGQALQPPSDIVLSTAMHAQALLLRREGEDYFVALQAQPVPAVAVAIDTALAAWLLGQPGLTLASAPVLASVGSPKLLIEVPERATLHALRPPLERIVAWGREHGVNGCYVLWRSGAHTYEGRNFNHLDPAMEDRATGVAAGALAAHLGCTITVHQGAALGAPCLIRTRFKGNLILVGGRAEAVNGY</sequence>
<comment type="caution">
    <text evidence="1">The sequence shown here is derived from an EMBL/GenBank/DDBJ whole genome shotgun (WGS) entry which is preliminary data.</text>
</comment>
<protein>
    <submittedName>
        <fullName evidence="1">PhzF family phenazine biosynthesis protein</fullName>
    </submittedName>
</protein>
<reference evidence="1 2" key="1">
    <citation type="submission" date="2019-09" db="EMBL/GenBank/DDBJ databases">
        <title>Taxonomy of Antarctic Massilia spp.: description of Massilia rubra sp. nov., Massilia aquatica sp. nov., Massilia mucilaginosa sp. nov., Massilia frigida sp. nov. isolated from streams, lakes and regoliths.</title>
        <authorList>
            <person name="Holochova P."/>
            <person name="Sedlacek I."/>
            <person name="Kralova S."/>
            <person name="Maslanova I."/>
            <person name="Busse H.-J."/>
            <person name="Stankova E."/>
            <person name="Vrbovska V."/>
            <person name="Kovarovic V."/>
            <person name="Bartak M."/>
            <person name="Svec P."/>
            <person name="Pantucek R."/>
        </authorList>
    </citation>
    <scope>NUCLEOTIDE SEQUENCE [LARGE SCALE GENOMIC DNA]</scope>
    <source>
        <strain evidence="1 2">CCM 8692</strain>
    </source>
</reference>
<dbReference type="Proteomes" id="UP000785613">
    <property type="component" value="Unassembled WGS sequence"/>
</dbReference>
<name>A0ABX0LN25_9BURK</name>
<evidence type="ECO:0000313" key="2">
    <source>
        <dbReference type="Proteomes" id="UP000785613"/>
    </source>
</evidence>
<dbReference type="SUPFAM" id="SSF54506">
    <property type="entry name" value="Diaminopimelate epimerase-like"/>
    <property type="match status" value="1"/>
</dbReference>